<protein>
    <recommendedName>
        <fullName evidence="1">DUF6985 domain-containing protein</fullName>
    </recommendedName>
</protein>
<evidence type="ECO:0000313" key="2">
    <source>
        <dbReference type="EMBL" id="NHZ42383.1"/>
    </source>
</evidence>
<accession>A0ABX0M734</accession>
<name>A0ABX0M734_9BURK</name>
<dbReference type="EMBL" id="VVIW01000012">
    <property type="protein sequence ID" value="NHZ42383.1"/>
    <property type="molecule type" value="Genomic_DNA"/>
</dbReference>
<dbReference type="InterPro" id="IPR054254">
    <property type="entry name" value="DUF6985"/>
</dbReference>
<evidence type="ECO:0000259" key="1">
    <source>
        <dbReference type="Pfam" id="PF22481"/>
    </source>
</evidence>
<proteinExistence type="predicted"/>
<evidence type="ECO:0000313" key="3">
    <source>
        <dbReference type="Proteomes" id="UP000819052"/>
    </source>
</evidence>
<comment type="caution">
    <text evidence="2">The sequence shown here is derived from an EMBL/GenBank/DDBJ whole genome shotgun (WGS) entry which is preliminary data.</text>
</comment>
<sequence length="159" mass="18044">MATLIDNIIGKLSFDYGWTRPYKLCFLDEPIVVRLSVSGDEDGFIQENQRSAFANFDANLDVHVKNAEAAIFEYYSGIFSECREKFGAEFADQMAPIITQKEQLKILIKPTSLFIPESFDSDDRIVGLLYNCSWDTSLDLAVKFINENIDEIGPQDIIL</sequence>
<gene>
    <name evidence="2" type="ORF">F1609_19710</name>
</gene>
<reference evidence="2 3" key="1">
    <citation type="submission" date="2019-09" db="EMBL/GenBank/DDBJ databases">
        <title>Taxonomy of Antarctic Massilia spp.: description of Massilia rubra sp. nov., Massilia aquatica sp. nov., Massilia mucilaginosa sp. nov., Massilia frigida sp. nov. isolated from streams, lakes and regoliths.</title>
        <authorList>
            <person name="Holochova P."/>
            <person name="Sedlacek I."/>
            <person name="Kralova S."/>
            <person name="Maslanova I."/>
            <person name="Busse H.-J."/>
            <person name="Stankova E."/>
            <person name="Vrbovska V."/>
            <person name="Kovarovic V."/>
            <person name="Bartak M."/>
            <person name="Svec P."/>
            <person name="Pantucek R."/>
        </authorList>
    </citation>
    <scope>NUCLEOTIDE SEQUENCE [LARGE SCALE GENOMIC DNA]</scope>
    <source>
        <strain evidence="2 3">CCM 8693</strain>
    </source>
</reference>
<dbReference type="RefSeq" id="WP_167078329.1">
    <property type="nucleotide sequence ID" value="NZ_VVIW01000012.1"/>
</dbReference>
<feature type="domain" description="DUF6985" evidence="1">
    <location>
        <begin position="9"/>
        <end position="158"/>
    </location>
</feature>
<keyword evidence="3" id="KW-1185">Reference proteome</keyword>
<dbReference type="Proteomes" id="UP000819052">
    <property type="component" value="Unassembled WGS sequence"/>
</dbReference>
<organism evidence="2 3">
    <name type="scientific">Massilia aquatica</name>
    <dbReference type="NCBI Taxonomy" id="2609000"/>
    <lineage>
        <taxon>Bacteria</taxon>
        <taxon>Pseudomonadati</taxon>
        <taxon>Pseudomonadota</taxon>
        <taxon>Betaproteobacteria</taxon>
        <taxon>Burkholderiales</taxon>
        <taxon>Oxalobacteraceae</taxon>
        <taxon>Telluria group</taxon>
        <taxon>Massilia</taxon>
    </lineage>
</organism>
<dbReference type="Pfam" id="PF22481">
    <property type="entry name" value="DUF6985"/>
    <property type="match status" value="1"/>
</dbReference>